<evidence type="ECO:0000256" key="1">
    <source>
        <dbReference type="ARBA" id="ARBA00004123"/>
    </source>
</evidence>
<dbReference type="InterPro" id="IPR036638">
    <property type="entry name" value="HLH_DNA-bd_sf"/>
</dbReference>
<reference evidence="7" key="1">
    <citation type="submission" date="2023-05" db="EMBL/GenBank/DDBJ databases">
        <authorList>
            <person name="Huff M."/>
        </authorList>
    </citation>
    <scope>NUCLEOTIDE SEQUENCE</scope>
</reference>
<proteinExistence type="predicted"/>
<protein>
    <recommendedName>
        <fullName evidence="6">BHLH domain-containing protein</fullName>
    </recommendedName>
</protein>
<dbReference type="GO" id="GO:0043565">
    <property type="term" value="F:sequence-specific DNA binding"/>
    <property type="evidence" value="ECO:0007669"/>
    <property type="project" value="TreeGrafter"/>
</dbReference>
<keyword evidence="8" id="KW-1185">Reference proteome</keyword>
<evidence type="ECO:0000259" key="6">
    <source>
        <dbReference type="PROSITE" id="PS50888"/>
    </source>
</evidence>
<dbReference type="GO" id="GO:0046983">
    <property type="term" value="F:protein dimerization activity"/>
    <property type="evidence" value="ECO:0007669"/>
    <property type="project" value="InterPro"/>
</dbReference>
<dbReference type="GO" id="GO:0005634">
    <property type="term" value="C:nucleus"/>
    <property type="evidence" value="ECO:0007669"/>
    <property type="project" value="UniProtKB-SubCell"/>
</dbReference>
<gene>
    <name evidence="7" type="ORF">FPE_LOCUS33330</name>
</gene>
<dbReference type="SUPFAM" id="SSF47459">
    <property type="entry name" value="HLH, helix-loop-helix DNA-binding domain"/>
    <property type="match status" value="1"/>
</dbReference>
<evidence type="ECO:0000256" key="5">
    <source>
        <dbReference type="SAM" id="MobiDB-lite"/>
    </source>
</evidence>
<dbReference type="Pfam" id="PF22754">
    <property type="entry name" value="bHLH-TF_ACT-like_plant"/>
    <property type="match status" value="1"/>
</dbReference>
<dbReference type="InterPro" id="IPR011598">
    <property type="entry name" value="bHLH_dom"/>
</dbReference>
<dbReference type="AlphaFoldDB" id="A0AAD2ACZ4"/>
<feature type="domain" description="BHLH" evidence="6">
    <location>
        <begin position="116"/>
        <end position="165"/>
    </location>
</feature>
<accession>A0AAD2ACZ4</accession>
<dbReference type="EMBL" id="OU503057">
    <property type="protein sequence ID" value="CAI9785900.1"/>
    <property type="molecule type" value="Genomic_DNA"/>
</dbReference>
<keyword evidence="3" id="KW-0804">Transcription</keyword>
<evidence type="ECO:0000256" key="3">
    <source>
        <dbReference type="ARBA" id="ARBA00023163"/>
    </source>
</evidence>
<evidence type="ECO:0000313" key="8">
    <source>
        <dbReference type="Proteomes" id="UP000834106"/>
    </source>
</evidence>
<dbReference type="Pfam" id="PF00010">
    <property type="entry name" value="HLH"/>
    <property type="match status" value="1"/>
</dbReference>
<dbReference type="SMART" id="SM00353">
    <property type="entry name" value="HLH"/>
    <property type="match status" value="1"/>
</dbReference>
<dbReference type="Proteomes" id="UP000834106">
    <property type="component" value="Chromosome 22"/>
</dbReference>
<dbReference type="InterPro" id="IPR054502">
    <property type="entry name" value="bHLH-TF_ACT-like_plant"/>
</dbReference>
<keyword evidence="2" id="KW-0805">Transcription regulation</keyword>
<dbReference type="PANTHER" id="PTHR31945">
    <property type="entry name" value="TRANSCRIPTION FACTOR SCREAM2-RELATED"/>
    <property type="match status" value="1"/>
</dbReference>
<comment type="subcellular location">
    <subcellularLocation>
        <location evidence="1">Nucleus</location>
    </subcellularLocation>
</comment>
<dbReference type="PROSITE" id="PS50888">
    <property type="entry name" value="BHLH"/>
    <property type="match status" value="1"/>
</dbReference>
<evidence type="ECO:0000256" key="4">
    <source>
        <dbReference type="ARBA" id="ARBA00023242"/>
    </source>
</evidence>
<dbReference type="GO" id="GO:0003700">
    <property type="term" value="F:DNA-binding transcription factor activity"/>
    <property type="evidence" value="ECO:0007669"/>
    <property type="project" value="TreeGrafter"/>
</dbReference>
<dbReference type="InterPro" id="IPR051358">
    <property type="entry name" value="TF_AMS/ICE1/BHLH6-like"/>
</dbReference>
<name>A0AAD2ACZ4_9LAMI</name>
<evidence type="ECO:0000313" key="7">
    <source>
        <dbReference type="EMBL" id="CAI9785900.1"/>
    </source>
</evidence>
<evidence type="ECO:0000256" key="2">
    <source>
        <dbReference type="ARBA" id="ARBA00023015"/>
    </source>
</evidence>
<dbReference type="PANTHER" id="PTHR31945:SF17">
    <property type="entry name" value="TRANSCRIPTION FACTOR FER-LIKE IRON DEFICIENCY-INDUCED TRANSCRIPTION FACTOR"/>
    <property type="match status" value="1"/>
</dbReference>
<sequence length="357" mass="39990">MASQFPLQNFTDFGLIDFLDEANFDQFIELVRGENEDPIVNFSQNYDYDLHIAGCLAENQFVPAPVELFDFDIATNPNLDCVVDSFPQDTKAVEEENDEEESSATTTKSTKRNKKIDRSRTLISERRRRGRMKEKLYALRSLVPNITNMDKASIVGDAVVYLQELQMQAKKLKAEMDVIQVEERGFYVRLDCNKGQGVAVSLFKALESLISFNVQSSNIATSADNFVMTFTLHVRDSEVDMNLPNLKLWIASAFLNQGFDFGTSLSAVLPNITLRSKRRGGARTAVMEWTAAAGLCIAAELELPRCRCKDVTAAETTAASRGCCSSRQPRNAAVQCRCIRRFVVYFFAQICGVVCDL</sequence>
<dbReference type="Gene3D" id="4.10.280.10">
    <property type="entry name" value="Helix-loop-helix DNA-binding domain"/>
    <property type="match status" value="1"/>
</dbReference>
<keyword evidence="4" id="KW-0539">Nucleus</keyword>
<organism evidence="7 8">
    <name type="scientific">Fraxinus pennsylvanica</name>
    <dbReference type="NCBI Taxonomy" id="56036"/>
    <lineage>
        <taxon>Eukaryota</taxon>
        <taxon>Viridiplantae</taxon>
        <taxon>Streptophyta</taxon>
        <taxon>Embryophyta</taxon>
        <taxon>Tracheophyta</taxon>
        <taxon>Spermatophyta</taxon>
        <taxon>Magnoliopsida</taxon>
        <taxon>eudicotyledons</taxon>
        <taxon>Gunneridae</taxon>
        <taxon>Pentapetalae</taxon>
        <taxon>asterids</taxon>
        <taxon>lamiids</taxon>
        <taxon>Lamiales</taxon>
        <taxon>Oleaceae</taxon>
        <taxon>Oleeae</taxon>
        <taxon>Fraxinus</taxon>
    </lineage>
</organism>
<feature type="region of interest" description="Disordered" evidence="5">
    <location>
        <begin position="90"/>
        <end position="124"/>
    </location>
</feature>